<dbReference type="EMBL" id="JABZRB010000108">
    <property type="protein sequence ID" value="MBF1305159.1"/>
    <property type="molecule type" value="Genomic_DNA"/>
</dbReference>
<gene>
    <name evidence="1" type="ORF">HXM91_04810</name>
</gene>
<reference evidence="1" key="1">
    <citation type="submission" date="2020-04" db="EMBL/GenBank/DDBJ databases">
        <title>Deep metagenomics examines the oral microbiome during advanced dental caries in children, revealing novel taxa and co-occurrences with host molecules.</title>
        <authorList>
            <person name="Baker J.L."/>
            <person name="Morton J.T."/>
            <person name="Dinis M."/>
            <person name="Alvarez R."/>
            <person name="Tran N.C."/>
            <person name="Knight R."/>
            <person name="Edlund A."/>
        </authorList>
    </citation>
    <scope>NUCLEOTIDE SEQUENCE</scope>
    <source>
        <strain evidence="1">JCVI_48_bin.5</strain>
    </source>
</reference>
<feature type="non-terminal residue" evidence="1">
    <location>
        <position position="45"/>
    </location>
</feature>
<organism evidence="1 2">
    <name type="scientific">Oribacterium sinus</name>
    <dbReference type="NCBI Taxonomy" id="237576"/>
    <lineage>
        <taxon>Bacteria</taxon>
        <taxon>Bacillati</taxon>
        <taxon>Bacillota</taxon>
        <taxon>Clostridia</taxon>
        <taxon>Lachnospirales</taxon>
        <taxon>Lachnospiraceae</taxon>
        <taxon>Oribacterium</taxon>
    </lineage>
</organism>
<proteinExistence type="predicted"/>
<protein>
    <submittedName>
        <fullName evidence="1">SIS domain-containing protein</fullName>
    </submittedName>
</protein>
<dbReference type="AlphaFoldDB" id="A0A930DVL6"/>
<sequence length="45" mass="5001">MIKFDEQKVRKDQENGLALIPKTEQIVDELCGKGYSSIIFMGIGG</sequence>
<evidence type="ECO:0000313" key="2">
    <source>
        <dbReference type="Proteomes" id="UP000780721"/>
    </source>
</evidence>
<comment type="caution">
    <text evidence="1">The sequence shown here is derived from an EMBL/GenBank/DDBJ whole genome shotgun (WGS) entry which is preliminary data.</text>
</comment>
<evidence type="ECO:0000313" key="1">
    <source>
        <dbReference type="EMBL" id="MBF1305159.1"/>
    </source>
</evidence>
<accession>A0A930DVL6</accession>
<dbReference type="Proteomes" id="UP000780721">
    <property type="component" value="Unassembled WGS sequence"/>
</dbReference>
<name>A0A930DVL6_9FIRM</name>